<dbReference type="KEGG" id="sesp:BN6_10160"/>
<dbReference type="HOGENOM" id="CLU_042635_0_0_11"/>
<reference evidence="3 4" key="1">
    <citation type="journal article" date="2012" name="BMC Genomics">
        <title>Complete genome sequence of Saccharothrix espanaensis DSM 44229T and comparison to the other completely sequenced Pseudonocardiaceae.</title>
        <authorList>
            <person name="Strobel T."/>
            <person name="Al-Dilaimi A."/>
            <person name="Blom J."/>
            <person name="Gessner A."/>
            <person name="Kalinowski J."/>
            <person name="Luzhetska M."/>
            <person name="Puhler A."/>
            <person name="Szczepanowski R."/>
            <person name="Bechthold A."/>
            <person name="Ruckert C."/>
        </authorList>
    </citation>
    <scope>NUCLEOTIDE SEQUENCE [LARGE SCALE GENOMIC DNA]</scope>
    <source>
        <strain evidence="4">ATCC 51144 / DSM 44229 / JCM 9112 / NBRC 15066 / NRRL 15764</strain>
    </source>
</reference>
<keyword evidence="4" id="KW-1185">Reference proteome</keyword>
<dbReference type="Pfam" id="PF00899">
    <property type="entry name" value="ThiF"/>
    <property type="match status" value="1"/>
</dbReference>
<evidence type="ECO:0000313" key="3">
    <source>
        <dbReference type="EMBL" id="CCH28344.1"/>
    </source>
</evidence>
<dbReference type="AlphaFoldDB" id="K0JU55"/>
<dbReference type="InterPro" id="IPR035985">
    <property type="entry name" value="Ubiquitin-activating_enz"/>
</dbReference>
<accession>K0JU55</accession>
<dbReference type="InterPro" id="IPR000594">
    <property type="entry name" value="ThiF_NAD_FAD-bd"/>
</dbReference>
<feature type="region of interest" description="Disordered" evidence="1">
    <location>
        <begin position="1"/>
        <end position="30"/>
    </location>
</feature>
<evidence type="ECO:0000256" key="1">
    <source>
        <dbReference type="SAM" id="MobiDB-lite"/>
    </source>
</evidence>
<evidence type="ECO:0000259" key="2">
    <source>
        <dbReference type="Pfam" id="PF00899"/>
    </source>
</evidence>
<proteinExistence type="predicted"/>
<dbReference type="Gene3D" id="3.40.50.720">
    <property type="entry name" value="NAD(P)-binding Rossmann-like Domain"/>
    <property type="match status" value="1"/>
</dbReference>
<organism evidence="3 4">
    <name type="scientific">Saccharothrix espanaensis (strain ATCC 51144 / DSM 44229 / JCM 9112 / NBRC 15066 / NRRL 15764)</name>
    <dbReference type="NCBI Taxonomy" id="1179773"/>
    <lineage>
        <taxon>Bacteria</taxon>
        <taxon>Bacillati</taxon>
        <taxon>Actinomycetota</taxon>
        <taxon>Actinomycetes</taxon>
        <taxon>Pseudonocardiales</taxon>
        <taxon>Pseudonocardiaceae</taxon>
        <taxon>Saccharothrix</taxon>
    </lineage>
</organism>
<sequence length="374" mass="39736">MAGPAPGHPTRSPAHDSPGTARGRTRRSALPCTLPTVTTFHRPRVLPGLPVLRRRPDAIQIGLDPRHSVLIEDVPPETAAALFALTGRHTLPELLRQLAGRDYQDEDFARLVHALADLGLVEETVPRPHGRLVTETTEWALRTGRPAPGLVAARAARSVVVHGDGRLAPAVAGHLASAGVGHVRVVARGRVNPEDTGSGYLDGDVGRTRAEAVEDALRRAAPDVRTEVRVKAPDLVVLADAEVPPPELVRALLLDGTPHLAVRAAEGLGVVGPLVVPGRSSCLRCYDLHRADLDRGWSELAVQLVDQPRHADLPTVVTTAGLAAGQVLLAVDHGSGARTRPPAWDAVLEVNAFAGLVEHRLAPVHPRCECRSLV</sequence>
<dbReference type="STRING" id="1179773.BN6_10160"/>
<dbReference type="eggNOG" id="COG0476">
    <property type="taxonomic scope" value="Bacteria"/>
</dbReference>
<protein>
    <submittedName>
        <fullName evidence="3">NAD/FAD binding protein, UBA/THIF-type</fullName>
    </submittedName>
</protein>
<dbReference type="SUPFAM" id="SSF69572">
    <property type="entry name" value="Activating enzymes of the ubiquitin-like proteins"/>
    <property type="match status" value="1"/>
</dbReference>
<dbReference type="GO" id="GO:0008641">
    <property type="term" value="F:ubiquitin-like modifier activating enzyme activity"/>
    <property type="evidence" value="ECO:0007669"/>
    <property type="project" value="InterPro"/>
</dbReference>
<dbReference type="Proteomes" id="UP000006281">
    <property type="component" value="Chromosome"/>
</dbReference>
<gene>
    <name evidence="3" type="ordered locus">BN6_10160</name>
</gene>
<feature type="domain" description="THIF-type NAD/FAD binding fold" evidence="2">
    <location>
        <begin position="158"/>
        <end position="231"/>
    </location>
</feature>
<dbReference type="PATRIC" id="fig|1179773.3.peg.1018"/>
<evidence type="ECO:0000313" key="4">
    <source>
        <dbReference type="Proteomes" id="UP000006281"/>
    </source>
</evidence>
<dbReference type="BioCyc" id="SESP1179773:BN6_RS05010-MONOMER"/>
<name>K0JU55_SACES</name>
<dbReference type="EMBL" id="HE804045">
    <property type="protein sequence ID" value="CCH28344.1"/>
    <property type="molecule type" value="Genomic_DNA"/>
</dbReference>